<keyword evidence="9" id="KW-0411">Iron-sulfur</keyword>
<dbReference type="eggNOG" id="COG0243">
    <property type="taxonomic scope" value="Bacteria"/>
</dbReference>
<evidence type="ECO:0000313" key="13">
    <source>
        <dbReference type="Proteomes" id="UP000006001"/>
    </source>
</evidence>
<evidence type="ECO:0000256" key="5">
    <source>
        <dbReference type="ARBA" id="ARBA00022723"/>
    </source>
</evidence>
<keyword evidence="7" id="KW-0560">Oxidoreductase</keyword>
<dbReference type="PANTHER" id="PTHR43742">
    <property type="entry name" value="TRIMETHYLAMINE-N-OXIDE REDUCTASE"/>
    <property type="match status" value="1"/>
</dbReference>
<dbReference type="GO" id="GO:0043546">
    <property type="term" value="F:molybdopterin cofactor binding"/>
    <property type="evidence" value="ECO:0007669"/>
    <property type="project" value="InterPro"/>
</dbReference>
<accession>D0WJI7</accession>
<evidence type="ECO:0000256" key="2">
    <source>
        <dbReference type="ARBA" id="ARBA00010312"/>
    </source>
</evidence>
<dbReference type="PROSITE" id="PS51257">
    <property type="entry name" value="PROKAR_LIPOPROTEIN"/>
    <property type="match status" value="1"/>
</dbReference>
<reference evidence="12" key="1">
    <citation type="submission" date="2009-10" db="EMBL/GenBank/DDBJ databases">
        <authorList>
            <person name="Weinstock G."/>
            <person name="Sodergren E."/>
            <person name="Clifton S."/>
            <person name="Fulton L."/>
            <person name="Fulton B."/>
            <person name="Courtney L."/>
            <person name="Fronick C."/>
            <person name="Harrison M."/>
            <person name="Strong C."/>
            <person name="Farmer C."/>
            <person name="Delahaunty K."/>
            <person name="Markovic C."/>
            <person name="Hall O."/>
            <person name="Minx P."/>
            <person name="Tomlinson C."/>
            <person name="Mitreva M."/>
            <person name="Nelson J."/>
            <person name="Hou S."/>
            <person name="Wollam A."/>
            <person name="Pepin K.H."/>
            <person name="Johnson M."/>
            <person name="Bhonagiri V."/>
            <person name="Nash W.E."/>
            <person name="Warren W."/>
            <person name="Chinwalla A."/>
            <person name="Mardis E.R."/>
            <person name="Wilson R.K."/>
        </authorList>
    </citation>
    <scope>NUCLEOTIDE SEQUENCE [LARGE SCALE GENOMIC DNA]</scope>
    <source>
        <strain evidence="12">ATCC 700122</strain>
    </source>
</reference>
<sequence>MDDMMTRRGFLAAGASCAALAALGTSTGCSSSQPESSDSDDLATYTTATLCAGCANACGIEAWVRDEELWRFMGAEGHPHSGGYLCGRGQGLPSLTTSEDRVLEPLKADGKGGFTNVSWDDALADIADHISGADGKTALFQDGRATDAWYAKRFMAAVGSPNYFDDSALVNADIDAAYTALLGATPVFDTANSKYTVVLDASGDETVRPAEVEKFAKARENGGSVVAVDPRYAGADMLADEWVAVRPGSELAFLLGIMGKVALEGTFDADFVARYGEGFEEFRGAMLRYTPAWAAEQCGVAEHAVHAAAQGLVKAAPHCHVDIRPGMLLGCGYATSFETVRCAVLLNAMLGAVNQTGGMFLAKIPAIDESVFENAPFTKVTAAGESIAQTDGLSVASCQEALEAAAKGGADVALFVECDPAADWPDSAKVEEDLDNIGFKVVVDSVLTETAHKADYVLPAATYLEAESVVAPVAAAWSLAEKRNRVVAPAGEARAVHRIFTDLATACGKGDDFAFGLDDVNDALCKAYGVTLDGLKDTACCAIPNAAVHAGDAPAIGTESGRIPFAGDAFAQAGLDRVPRYTDPETAPDDGMPRLITGAQSMQMRTYTADAEMIAAFAKDMAAQRAWLNPQTADGLGIADGDEAELSTSAGTIRVKVRVTDLISPEAVYVPPHYGIGSKEMTHAAGFGASVWDIVPRAREAATGAGMVCETPVEIRKVGA</sequence>
<dbReference type="GeneID" id="85007964"/>
<dbReference type="Gene3D" id="2.40.40.20">
    <property type="match status" value="1"/>
</dbReference>
<dbReference type="InterPro" id="IPR006657">
    <property type="entry name" value="MoPterin_dinucl-bd_dom"/>
</dbReference>
<organism evidence="12 13">
    <name type="scientific">Slackia exigua (strain ATCC 700122 / DSM 15923 / CIP 105133 / JCM 11022 / KCTC 5966 / S-7)</name>
    <dbReference type="NCBI Taxonomy" id="649764"/>
    <lineage>
        <taxon>Bacteria</taxon>
        <taxon>Bacillati</taxon>
        <taxon>Actinomycetota</taxon>
        <taxon>Coriobacteriia</taxon>
        <taxon>Eggerthellales</taxon>
        <taxon>Eggerthellaceae</taxon>
        <taxon>Slackia</taxon>
    </lineage>
</organism>
<dbReference type="SUPFAM" id="SSF50692">
    <property type="entry name" value="ADC-like"/>
    <property type="match status" value="1"/>
</dbReference>
<evidence type="ECO:0000256" key="4">
    <source>
        <dbReference type="ARBA" id="ARBA00022505"/>
    </source>
</evidence>
<feature type="chain" id="PRO_5038660115" evidence="10">
    <location>
        <begin position="22"/>
        <end position="720"/>
    </location>
</feature>
<dbReference type="InterPro" id="IPR006963">
    <property type="entry name" value="Mopterin_OxRdtase_4Fe-4S_dom"/>
</dbReference>
<dbReference type="PROSITE" id="PS51669">
    <property type="entry name" value="4FE4S_MOW_BIS_MGD"/>
    <property type="match status" value="1"/>
</dbReference>
<evidence type="ECO:0000256" key="10">
    <source>
        <dbReference type="SAM" id="SignalP"/>
    </source>
</evidence>
<dbReference type="STRING" id="649764.HMPREF0762_02014"/>
<keyword evidence="13" id="KW-1185">Reference proteome</keyword>
<dbReference type="InterPro" id="IPR050612">
    <property type="entry name" value="Prok_Mopterin_Oxidored"/>
</dbReference>
<evidence type="ECO:0000256" key="1">
    <source>
        <dbReference type="ARBA" id="ARBA00001942"/>
    </source>
</evidence>
<dbReference type="Proteomes" id="UP000006001">
    <property type="component" value="Unassembled WGS sequence"/>
</dbReference>
<dbReference type="InterPro" id="IPR006656">
    <property type="entry name" value="Mopterin_OxRdtase"/>
</dbReference>
<dbReference type="RefSeq" id="WP_006363302.1">
    <property type="nucleotide sequence ID" value="NZ_GG700631.1"/>
</dbReference>
<dbReference type="GO" id="GO:0046872">
    <property type="term" value="F:metal ion binding"/>
    <property type="evidence" value="ECO:0007669"/>
    <property type="project" value="UniProtKB-KW"/>
</dbReference>
<dbReference type="Gene3D" id="3.40.228.10">
    <property type="entry name" value="Dimethylsulfoxide Reductase, domain 2"/>
    <property type="match status" value="1"/>
</dbReference>
<keyword evidence="6 10" id="KW-0732">Signal</keyword>
<feature type="domain" description="4Fe-4S Mo/W bis-MGD-type" evidence="11">
    <location>
        <begin position="44"/>
        <end position="100"/>
    </location>
</feature>
<comment type="cofactor">
    <cofactor evidence="1">
        <name>Mo-bis(molybdopterin guanine dinucleotide)</name>
        <dbReference type="ChEBI" id="CHEBI:60539"/>
    </cofactor>
</comment>
<dbReference type="SUPFAM" id="SSF53706">
    <property type="entry name" value="Formate dehydrogenase/DMSO reductase, domains 1-3"/>
    <property type="match status" value="1"/>
</dbReference>
<evidence type="ECO:0000256" key="6">
    <source>
        <dbReference type="ARBA" id="ARBA00022729"/>
    </source>
</evidence>
<keyword evidence="4" id="KW-0500">Molybdenum</keyword>
<comment type="caution">
    <text evidence="12">The sequence shown here is derived from an EMBL/GenBank/DDBJ whole genome shotgun (WGS) entry which is preliminary data.</text>
</comment>
<dbReference type="PROSITE" id="PS00490">
    <property type="entry name" value="MOLYBDOPTERIN_PROK_2"/>
    <property type="match status" value="1"/>
</dbReference>
<dbReference type="Gene3D" id="2.20.25.90">
    <property type="entry name" value="ADC-like domains"/>
    <property type="match status" value="1"/>
</dbReference>
<dbReference type="Gene3D" id="3.40.50.740">
    <property type="match status" value="1"/>
</dbReference>
<keyword evidence="5" id="KW-0479">Metal-binding</keyword>
<evidence type="ECO:0000256" key="7">
    <source>
        <dbReference type="ARBA" id="ARBA00023002"/>
    </source>
</evidence>
<dbReference type="GO" id="GO:0016491">
    <property type="term" value="F:oxidoreductase activity"/>
    <property type="evidence" value="ECO:0007669"/>
    <property type="project" value="UniProtKB-KW"/>
</dbReference>
<keyword evidence="3" id="KW-0004">4Fe-4S</keyword>
<evidence type="ECO:0000256" key="3">
    <source>
        <dbReference type="ARBA" id="ARBA00022485"/>
    </source>
</evidence>
<dbReference type="Pfam" id="PF00384">
    <property type="entry name" value="Molybdopterin"/>
    <property type="match status" value="1"/>
</dbReference>
<protein>
    <submittedName>
        <fullName evidence="12">Tat pathway signal sequence domain protein</fullName>
    </submittedName>
</protein>
<evidence type="ECO:0000313" key="12">
    <source>
        <dbReference type="EMBL" id="EEZ60535.1"/>
    </source>
</evidence>
<dbReference type="SMART" id="SM00926">
    <property type="entry name" value="Molybdop_Fe4S4"/>
    <property type="match status" value="1"/>
</dbReference>
<evidence type="ECO:0000259" key="11">
    <source>
        <dbReference type="PROSITE" id="PS51669"/>
    </source>
</evidence>
<proteinExistence type="inferred from homology"/>
<dbReference type="InterPro" id="IPR006311">
    <property type="entry name" value="TAT_signal"/>
</dbReference>
<dbReference type="Pfam" id="PF01568">
    <property type="entry name" value="Molydop_binding"/>
    <property type="match status" value="1"/>
</dbReference>
<evidence type="ECO:0000256" key="9">
    <source>
        <dbReference type="ARBA" id="ARBA00023014"/>
    </source>
</evidence>
<dbReference type="Gene3D" id="3.30.2070.10">
    <property type="entry name" value="Formate dehydrogenase/DMSO reductase"/>
    <property type="match status" value="1"/>
</dbReference>
<dbReference type="HOGENOM" id="CLU_000422_13_3_11"/>
<gene>
    <name evidence="12" type="ORF">HMPREF0762_02014</name>
</gene>
<dbReference type="PROSITE" id="PS51318">
    <property type="entry name" value="TAT"/>
    <property type="match status" value="1"/>
</dbReference>
<dbReference type="InterPro" id="IPR009010">
    <property type="entry name" value="Asp_de-COase-like_dom_sf"/>
</dbReference>
<dbReference type="InterPro" id="IPR006655">
    <property type="entry name" value="Mopterin_OxRdtase_prok_CS"/>
</dbReference>
<dbReference type="GO" id="GO:0051539">
    <property type="term" value="F:4 iron, 4 sulfur cluster binding"/>
    <property type="evidence" value="ECO:0007669"/>
    <property type="project" value="UniProtKB-KW"/>
</dbReference>
<dbReference type="PANTHER" id="PTHR43742:SF9">
    <property type="entry name" value="TETRATHIONATE REDUCTASE SUBUNIT A"/>
    <property type="match status" value="1"/>
</dbReference>
<keyword evidence="8" id="KW-0408">Iron</keyword>
<dbReference type="OrthoDB" id="7376058at2"/>
<dbReference type="EMBL" id="ACUX02000019">
    <property type="protein sequence ID" value="EEZ60535.1"/>
    <property type="molecule type" value="Genomic_DNA"/>
</dbReference>
<evidence type="ECO:0000256" key="8">
    <source>
        <dbReference type="ARBA" id="ARBA00023004"/>
    </source>
</evidence>
<feature type="signal peptide" evidence="10">
    <location>
        <begin position="1"/>
        <end position="21"/>
    </location>
</feature>
<dbReference type="AlphaFoldDB" id="D0WJI7"/>
<dbReference type="Pfam" id="PF04879">
    <property type="entry name" value="Molybdop_Fe4S4"/>
    <property type="match status" value="1"/>
</dbReference>
<name>D0WJI7_SLAES</name>
<comment type="similarity">
    <text evidence="2">Belongs to the prokaryotic molybdopterin-containing oxidoreductase family.</text>
</comment>